<gene>
    <name evidence="1" type="ORF">D7X96_36045</name>
</gene>
<protein>
    <submittedName>
        <fullName evidence="1">Uncharacterized protein</fullName>
    </submittedName>
</protein>
<comment type="caution">
    <text evidence="1">The sequence shown here is derived from an EMBL/GenBank/DDBJ whole genome shotgun (WGS) entry which is preliminary data.</text>
</comment>
<dbReference type="EMBL" id="RAWM01000178">
    <property type="protein sequence ID" value="RKH58999.1"/>
    <property type="molecule type" value="Genomic_DNA"/>
</dbReference>
<accession>A0A3A8PRU7</accession>
<reference evidence="2" key="1">
    <citation type="submission" date="2018-09" db="EMBL/GenBank/DDBJ databases">
        <authorList>
            <person name="Livingstone P.G."/>
            <person name="Whitworth D.E."/>
        </authorList>
    </citation>
    <scope>NUCLEOTIDE SEQUENCE [LARGE SCALE GENOMIC DNA]</scope>
    <source>
        <strain evidence="2">AB047A</strain>
    </source>
</reference>
<sequence>MNANSTDAGVLIAPRSGNVPAAVAAGTRNSAAVDRLGFDSCVLAAQTGAASGAPTTLTLAAKLQESADGATGWADVADAAIDPLTAANGIARINVRLPTAKRYLRVAETVSFTGGSSPTIGASSTIVLCGPDEIPAV</sequence>
<evidence type="ECO:0000313" key="1">
    <source>
        <dbReference type="EMBL" id="RKH58999.1"/>
    </source>
</evidence>
<keyword evidence="2" id="KW-1185">Reference proteome</keyword>
<name>A0A3A8PRU7_9BACT</name>
<dbReference type="AlphaFoldDB" id="A0A3A8PRU7"/>
<organism evidence="1 2">
    <name type="scientific">Corallococcus interemptor</name>
    <dbReference type="NCBI Taxonomy" id="2316720"/>
    <lineage>
        <taxon>Bacteria</taxon>
        <taxon>Pseudomonadati</taxon>
        <taxon>Myxococcota</taxon>
        <taxon>Myxococcia</taxon>
        <taxon>Myxococcales</taxon>
        <taxon>Cystobacterineae</taxon>
        <taxon>Myxococcaceae</taxon>
        <taxon>Corallococcus</taxon>
    </lineage>
</organism>
<dbReference type="OrthoDB" id="5384607at2"/>
<dbReference type="RefSeq" id="WP_121771775.1">
    <property type="nucleotide sequence ID" value="NZ_RAWM01000178.1"/>
</dbReference>
<proteinExistence type="predicted"/>
<dbReference type="Proteomes" id="UP000282656">
    <property type="component" value="Unassembled WGS sequence"/>
</dbReference>
<evidence type="ECO:0000313" key="2">
    <source>
        <dbReference type="Proteomes" id="UP000282656"/>
    </source>
</evidence>